<dbReference type="RefSeq" id="WP_222921830.1">
    <property type="nucleotide sequence ID" value="NZ_CP082286.1"/>
</dbReference>
<proteinExistence type="predicted"/>
<accession>A0ABD5ML91</accession>
<evidence type="ECO:0000256" key="1">
    <source>
        <dbReference type="SAM" id="MobiDB-lite"/>
    </source>
</evidence>
<reference evidence="2" key="1">
    <citation type="submission" date="2024-09" db="EMBL/GenBank/DDBJ databases">
        <authorList>
            <person name="Sun Q."/>
        </authorList>
    </citation>
    <scope>NUCLEOTIDE SEQUENCE [LARGE SCALE GENOMIC DNA]</scope>
    <source>
        <strain evidence="2">JCM 31273</strain>
    </source>
</reference>
<protein>
    <submittedName>
        <fullName evidence="2">Uncharacterized protein</fullName>
    </submittedName>
</protein>
<dbReference type="GeneID" id="67212051"/>
<name>A0ABD5ML91_9EURY</name>
<gene>
    <name evidence="2" type="ORF">ACFFOL_00785</name>
</gene>
<evidence type="ECO:0000313" key="3">
    <source>
        <dbReference type="Proteomes" id="UP001589595"/>
    </source>
</evidence>
<evidence type="ECO:0000313" key="2">
    <source>
        <dbReference type="EMBL" id="MFB9822722.1"/>
    </source>
</evidence>
<dbReference type="EMBL" id="JBHMAJ010000001">
    <property type="protein sequence ID" value="MFB9822722.1"/>
    <property type="molecule type" value="Genomic_DNA"/>
</dbReference>
<feature type="region of interest" description="Disordered" evidence="1">
    <location>
        <begin position="1"/>
        <end position="23"/>
    </location>
</feature>
<keyword evidence="3" id="KW-1185">Reference proteome</keyword>
<sequence>MNDPDTHDEGEASDASEPTADREEVAADLAVACTLTEDERSERAERARSTLADAYRGTRDAEDGIVLVFDGIDGTIADVAGFVSAERRCCSFAAYSIEVSPPYEETGLRISGPDGTAELFEDGLADTFEDGFVDTFEDGFVEPIERTEG</sequence>
<dbReference type="AlphaFoldDB" id="A0ABD5ML91"/>
<feature type="compositionally biased region" description="Basic and acidic residues" evidence="1">
    <location>
        <begin position="1"/>
        <end position="10"/>
    </location>
</feature>
<comment type="caution">
    <text evidence="2">The sequence shown here is derived from an EMBL/GenBank/DDBJ whole genome shotgun (WGS) entry which is preliminary data.</text>
</comment>
<organism evidence="2 3">
    <name type="scientific">Halobaculum roseum</name>
    <dbReference type="NCBI Taxonomy" id="2175149"/>
    <lineage>
        <taxon>Archaea</taxon>
        <taxon>Methanobacteriati</taxon>
        <taxon>Methanobacteriota</taxon>
        <taxon>Stenosarchaea group</taxon>
        <taxon>Halobacteria</taxon>
        <taxon>Halobacteriales</taxon>
        <taxon>Haloferacaceae</taxon>
        <taxon>Halobaculum</taxon>
    </lineage>
</organism>
<dbReference type="Proteomes" id="UP001589595">
    <property type="component" value="Unassembled WGS sequence"/>
</dbReference>